<evidence type="ECO:0008006" key="3">
    <source>
        <dbReference type="Google" id="ProtNLM"/>
    </source>
</evidence>
<sequence length="129" mass="12906">MGRTWAGRVMPLMTATLLLVPAAAIGGTVFAARSYCSITGATGMGYGQTHQIAASNAIGYCVAAGGVPDCCLQGVHLAGVAFTATAYCAVTSRSGSGMANTQQGANQLAILQCIANGGIPDCCRNGLVF</sequence>
<reference evidence="1 2" key="1">
    <citation type="submission" date="2014-07" db="EMBL/GenBank/DDBJ databases">
        <title>Expanding our view of genomic diversity in Candidatus Accumulibacter clades.</title>
        <authorList>
            <person name="Skennerton C.T."/>
            <person name="Barr J.J."/>
            <person name="Slater F.R."/>
            <person name="Bond P.L."/>
            <person name="Tyson G.W."/>
        </authorList>
    </citation>
    <scope>NUCLEOTIDE SEQUENCE [LARGE SCALE GENOMIC DNA]</scope>
    <source>
        <strain evidence="2">SK-01</strain>
    </source>
</reference>
<accession>A0A084Y091</accession>
<comment type="caution">
    <text evidence="1">The sequence shown here is derived from an EMBL/GenBank/DDBJ whole genome shotgun (WGS) entry which is preliminary data.</text>
</comment>
<dbReference type="EMBL" id="JDSS02000021">
    <property type="protein sequence ID" value="KFB68135.1"/>
    <property type="molecule type" value="Genomic_DNA"/>
</dbReference>
<dbReference type="AlphaFoldDB" id="A0A084Y091"/>
<organism evidence="1 2">
    <name type="scientific">Candidatus Accumulibacter vicinus</name>
    <dbReference type="NCBI Taxonomy" id="2954382"/>
    <lineage>
        <taxon>Bacteria</taxon>
        <taxon>Pseudomonadati</taxon>
        <taxon>Pseudomonadota</taxon>
        <taxon>Betaproteobacteria</taxon>
        <taxon>Candidatus Accumulibacter</taxon>
    </lineage>
</organism>
<proteinExistence type="predicted"/>
<evidence type="ECO:0000313" key="2">
    <source>
        <dbReference type="Proteomes" id="UP000019812"/>
    </source>
</evidence>
<dbReference type="Proteomes" id="UP000019812">
    <property type="component" value="Unassembled WGS sequence"/>
</dbReference>
<gene>
    <name evidence="1" type="ORF">CAPSK01_001987</name>
</gene>
<name>A0A084Y091_9PROT</name>
<evidence type="ECO:0000313" key="1">
    <source>
        <dbReference type="EMBL" id="KFB68135.1"/>
    </source>
</evidence>
<protein>
    <recommendedName>
        <fullName evidence="3">DUF4189 domain-containing protein</fullName>
    </recommendedName>
</protein>